<dbReference type="VEuPathDB" id="FungiDB:TREMEDRAFT_27844"/>
<protein>
    <recommendedName>
        <fullName evidence="7">PDZ GRASP-type domain-containing protein</fullName>
    </recommendedName>
</protein>
<accession>A0A4V1M4W8</accession>
<proteinExistence type="predicted"/>
<dbReference type="InParanoid" id="A0A4V1M4W8"/>
<evidence type="ECO:0000256" key="4">
    <source>
        <dbReference type="ARBA" id="ARBA00023136"/>
    </source>
</evidence>
<evidence type="ECO:0000256" key="3">
    <source>
        <dbReference type="ARBA" id="ARBA00023034"/>
    </source>
</evidence>
<dbReference type="Proteomes" id="UP000289152">
    <property type="component" value="Unassembled WGS sequence"/>
</dbReference>
<feature type="compositionally biased region" description="Polar residues" evidence="6">
    <location>
        <begin position="56"/>
        <end position="75"/>
    </location>
</feature>
<dbReference type="OrthoDB" id="3318at2759"/>
<evidence type="ECO:0000313" key="8">
    <source>
        <dbReference type="EMBL" id="RXK41817.1"/>
    </source>
</evidence>
<dbReference type="InterPro" id="IPR024958">
    <property type="entry name" value="GRASP_PDZ"/>
</dbReference>
<feature type="binding site" evidence="5">
    <location>
        <position position="161"/>
    </location>
    <ligand>
        <name>Zn(2+)</name>
        <dbReference type="ChEBI" id="CHEBI:29105"/>
    </ligand>
</feature>
<reference evidence="8 9" key="1">
    <citation type="submission" date="2016-06" db="EMBL/GenBank/DDBJ databases">
        <title>Evolution of pathogenesis and genome organization in the Tremellales.</title>
        <authorList>
            <person name="Cuomo C."/>
            <person name="Litvintseva A."/>
            <person name="Heitman J."/>
            <person name="Chen Y."/>
            <person name="Sun S."/>
            <person name="Springer D."/>
            <person name="Dromer F."/>
            <person name="Young S."/>
            <person name="Zeng Q."/>
            <person name="Chapman S."/>
            <person name="Gujja S."/>
            <person name="Saif S."/>
            <person name="Birren B."/>
        </authorList>
    </citation>
    <scope>NUCLEOTIDE SEQUENCE [LARGE SCALE GENOMIC DNA]</scope>
    <source>
        <strain evidence="8 9">ATCC 28783</strain>
    </source>
</reference>
<evidence type="ECO:0000256" key="5">
    <source>
        <dbReference type="PIRSR" id="PIRSR607583-1"/>
    </source>
</evidence>
<comment type="caution">
    <text evidence="8">The sequence shown here is derived from an EMBL/GenBank/DDBJ whole genome shotgun (WGS) entry which is preliminary data.</text>
</comment>
<keyword evidence="2" id="KW-0677">Repeat</keyword>
<dbReference type="EMBL" id="SDIL01000005">
    <property type="protein sequence ID" value="RXK41817.1"/>
    <property type="molecule type" value="Genomic_DNA"/>
</dbReference>
<dbReference type="PROSITE" id="PS51865">
    <property type="entry name" value="PDZ_GRASP"/>
    <property type="match status" value="1"/>
</dbReference>
<evidence type="ECO:0000256" key="6">
    <source>
        <dbReference type="SAM" id="MobiDB-lite"/>
    </source>
</evidence>
<gene>
    <name evidence="8" type="ORF">M231_00816</name>
</gene>
<keyword evidence="5" id="KW-0862">Zinc</keyword>
<comment type="subcellular location">
    <subcellularLocation>
        <location evidence="1">Golgi apparatus membrane</location>
    </subcellularLocation>
</comment>
<dbReference type="SUPFAM" id="SSF50156">
    <property type="entry name" value="PDZ domain-like"/>
    <property type="match status" value="1"/>
</dbReference>
<name>A0A4V1M4W8_TREME</name>
<feature type="domain" description="PDZ GRASP-type" evidence="7">
    <location>
        <begin position="169"/>
        <end position="258"/>
    </location>
</feature>
<evidence type="ECO:0000256" key="2">
    <source>
        <dbReference type="ARBA" id="ARBA00022737"/>
    </source>
</evidence>
<keyword evidence="4" id="KW-0472">Membrane</keyword>
<dbReference type="Gene3D" id="2.30.42.10">
    <property type="match status" value="2"/>
</dbReference>
<dbReference type="InterPro" id="IPR007583">
    <property type="entry name" value="GRASP55_65"/>
</dbReference>
<dbReference type="STRING" id="5217.A0A4V1M4W8"/>
<keyword evidence="9" id="KW-1185">Reference proteome</keyword>
<dbReference type="GO" id="GO:0046872">
    <property type="term" value="F:metal ion binding"/>
    <property type="evidence" value="ECO:0007669"/>
    <property type="project" value="UniProtKB-KW"/>
</dbReference>
<evidence type="ECO:0000259" key="7">
    <source>
        <dbReference type="PROSITE" id="PS51865"/>
    </source>
</evidence>
<dbReference type="Pfam" id="PF04495">
    <property type="entry name" value="GRASP55_65"/>
    <property type="match status" value="1"/>
</dbReference>
<feature type="region of interest" description="Disordered" evidence="6">
    <location>
        <begin position="48"/>
        <end position="83"/>
    </location>
</feature>
<organism evidence="8 9">
    <name type="scientific">Tremella mesenterica</name>
    <name type="common">Jelly fungus</name>
    <dbReference type="NCBI Taxonomy" id="5217"/>
    <lineage>
        <taxon>Eukaryota</taxon>
        <taxon>Fungi</taxon>
        <taxon>Dikarya</taxon>
        <taxon>Basidiomycota</taxon>
        <taxon>Agaricomycotina</taxon>
        <taxon>Tremellomycetes</taxon>
        <taxon>Tremellales</taxon>
        <taxon>Tremellaceae</taxon>
        <taxon>Tremella</taxon>
    </lineage>
</organism>
<dbReference type="GO" id="GO:0000139">
    <property type="term" value="C:Golgi membrane"/>
    <property type="evidence" value="ECO:0007669"/>
    <property type="project" value="UniProtKB-SubCell"/>
</dbReference>
<dbReference type="PANTHER" id="PTHR12893:SF0">
    <property type="entry name" value="GRASP65"/>
    <property type="match status" value="1"/>
</dbReference>
<evidence type="ECO:0000313" key="9">
    <source>
        <dbReference type="Proteomes" id="UP000289152"/>
    </source>
</evidence>
<dbReference type="GO" id="GO:0007030">
    <property type="term" value="P:Golgi organization"/>
    <property type="evidence" value="ECO:0007669"/>
    <property type="project" value="TreeGrafter"/>
</dbReference>
<keyword evidence="5" id="KW-0479">Metal-binding</keyword>
<keyword evidence="3" id="KW-0333">Golgi apparatus</keyword>
<dbReference type="AlphaFoldDB" id="A0A4V1M4W8"/>
<evidence type="ECO:0000256" key="1">
    <source>
        <dbReference type="ARBA" id="ARBA00004394"/>
    </source>
</evidence>
<dbReference type="InterPro" id="IPR036034">
    <property type="entry name" value="PDZ_sf"/>
</dbReference>
<sequence length="295" mass="32024">MGQGSSSSLPTSLPQYALHCLRVAEGSPSAGLIEPFFDYLIGVGVDSDPLKPSGSPVRTQSGEVGNSDMIHQSDNGNRDRKDELRGMEGMKGVEGMEGLSPIELSQILSRHEGKRISLRVYNAKSQRIRDVSLIPSKEWSKTSFINTESKPSLLGLSLRVCNPAHALESVYHVLDVLEGSPAEMAGLVPWGDFVLAWSGGPLHSENDFYRLIENHVDKPLRLFVYNSDLDNLREVVLYPTRQWGGDGLIGCGIGYGLLHRIPQPLTPPETVFAADGYFGDLSSSLPVSSVTSMGS</sequence>
<dbReference type="PANTHER" id="PTHR12893">
    <property type="entry name" value="GOLGI REASSEMBLY STACKING PROTEIN GRASP"/>
    <property type="match status" value="1"/>
</dbReference>
<dbReference type="FunFam" id="2.30.42.10:FF:000026">
    <property type="entry name" value="Golgi reassembly stacking protein 2"/>
    <property type="match status" value="1"/>
</dbReference>